<evidence type="ECO:0000259" key="7">
    <source>
        <dbReference type="Pfam" id="PF00892"/>
    </source>
</evidence>
<dbReference type="PANTHER" id="PTHR32322">
    <property type="entry name" value="INNER MEMBRANE TRANSPORTER"/>
    <property type="match status" value="1"/>
</dbReference>
<feature type="transmembrane region" description="Helical" evidence="6">
    <location>
        <begin position="15"/>
        <end position="35"/>
    </location>
</feature>
<dbReference type="EMBL" id="JAUFQY010000001">
    <property type="protein sequence ID" value="MDN3700629.1"/>
    <property type="molecule type" value="Genomic_DNA"/>
</dbReference>
<evidence type="ECO:0000313" key="8">
    <source>
        <dbReference type="EMBL" id="MDN3700629.1"/>
    </source>
</evidence>
<feature type="transmembrane region" description="Helical" evidence="6">
    <location>
        <begin position="75"/>
        <end position="94"/>
    </location>
</feature>
<feature type="transmembrane region" description="Helical" evidence="6">
    <location>
        <begin position="198"/>
        <end position="221"/>
    </location>
</feature>
<protein>
    <submittedName>
        <fullName evidence="8">EamA family transporter</fullName>
    </submittedName>
</protein>
<feature type="transmembrane region" description="Helical" evidence="6">
    <location>
        <begin position="158"/>
        <end position="178"/>
    </location>
</feature>
<evidence type="ECO:0000256" key="5">
    <source>
        <dbReference type="ARBA" id="ARBA00023136"/>
    </source>
</evidence>
<evidence type="ECO:0000256" key="3">
    <source>
        <dbReference type="ARBA" id="ARBA00022692"/>
    </source>
</evidence>
<evidence type="ECO:0000313" key="9">
    <source>
        <dbReference type="Proteomes" id="UP001223712"/>
    </source>
</evidence>
<evidence type="ECO:0000256" key="2">
    <source>
        <dbReference type="ARBA" id="ARBA00007362"/>
    </source>
</evidence>
<dbReference type="PANTHER" id="PTHR32322:SF2">
    <property type="entry name" value="EAMA DOMAIN-CONTAINING PROTEIN"/>
    <property type="match status" value="1"/>
</dbReference>
<feature type="transmembrane region" description="Helical" evidence="6">
    <location>
        <begin position="47"/>
        <end position="69"/>
    </location>
</feature>
<gene>
    <name evidence="8" type="ORF">QWY96_06500</name>
</gene>
<dbReference type="SUPFAM" id="SSF103481">
    <property type="entry name" value="Multidrug resistance efflux transporter EmrE"/>
    <property type="match status" value="1"/>
</dbReference>
<evidence type="ECO:0000256" key="6">
    <source>
        <dbReference type="SAM" id="Phobius"/>
    </source>
</evidence>
<sequence>MGNYLCSFDNFFKGWSPFALAVWRALPAGVILLALRPTLPTKQELPWLLLIGLLNIALFFGLLFAAALYLPSTLVGVGMIALPVIGIVVMAAAHKVHPSKVQFISSAILIVAASYLFLTSSTSISLISVILLIGSMTALIAGSIVTKHVMKTINWYKLLTWKLLFGGVILLPIAYWDVNLRGINYVSAIPSSLHQWEAMAWLVIGLTCIAYGAYVFTIPLITTTELSFLELSIQF</sequence>
<keyword evidence="3 6" id="KW-0812">Transmembrane</keyword>
<dbReference type="Proteomes" id="UP001223712">
    <property type="component" value="Unassembled WGS sequence"/>
</dbReference>
<dbReference type="InterPro" id="IPR000620">
    <property type="entry name" value="EamA_dom"/>
</dbReference>
<comment type="caution">
    <text evidence="8">The sequence shown here is derived from an EMBL/GenBank/DDBJ whole genome shotgun (WGS) entry which is preliminary data.</text>
</comment>
<organism evidence="8 9">
    <name type="scientific">Vibrio artabrorum</name>
    <dbReference type="NCBI Taxonomy" id="446374"/>
    <lineage>
        <taxon>Bacteria</taxon>
        <taxon>Pseudomonadati</taxon>
        <taxon>Pseudomonadota</taxon>
        <taxon>Gammaproteobacteria</taxon>
        <taxon>Vibrionales</taxon>
        <taxon>Vibrionaceae</taxon>
        <taxon>Vibrio</taxon>
    </lineage>
</organism>
<evidence type="ECO:0000256" key="1">
    <source>
        <dbReference type="ARBA" id="ARBA00004141"/>
    </source>
</evidence>
<feature type="transmembrane region" description="Helical" evidence="6">
    <location>
        <begin position="124"/>
        <end position="146"/>
    </location>
</feature>
<name>A0ABT8CGP3_9VIBR</name>
<dbReference type="Pfam" id="PF00892">
    <property type="entry name" value="EamA"/>
    <property type="match status" value="1"/>
</dbReference>
<feature type="transmembrane region" description="Helical" evidence="6">
    <location>
        <begin position="101"/>
        <end position="118"/>
    </location>
</feature>
<comment type="similarity">
    <text evidence="2">Belongs to the EamA transporter family.</text>
</comment>
<reference evidence="9" key="1">
    <citation type="journal article" date="2019" name="Int. J. Syst. Evol. Microbiol.">
        <title>The Global Catalogue of Microorganisms (GCM) 10K type strain sequencing project: providing services to taxonomists for standard genome sequencing and annotation.</title>
        <authorList>
            <consortium name="The Broad Institute Genomics Platform"/>
            <consortium name="The Broad Institute Genome Sequencing Center for Infectious Disease"/>
            <person name="Wu L."/>
            <person name="Ma J."/>
        </authorList>
    </citation>
    <scope>NUCLEOTIDE SEQUENCE [LARGE SCALE GENOMIC DNA]</scope>
    <source>
        <strain evidence="9">CECT 7226</strain>
    </source>
</reference>
<dbReference type="InterPro" id="IPR050638">
    <property type="entry name" value="AA-Vitamin_Transporters"/>
</dbReference>
<dbReference type="InterPro" id="IPR037185">
    <property type="entry name" value="EmrE-like"/>
</dbReference>
<comment type="subcellular location">
    <subcellularLocation>
        <location evidence="1">Membrane</location>
        <topology evidence="1">Multi-pass membrane protein</topology>
    </subcellularLocation>
</comment>
<keyword evidence="5 6" id="KW-0472">Membrane</keyword>
<keyword evidence="4 6" id="KW-1133">Transmembrane helix</keyword>
<proteinExistence type="inferred from homology"/>
<accession>A0ABT8CGP3</accession>
<dbReference type="RefSeq" id="WP_290334773.1">
    <property type="nucleotide sequence ID" value="NZ_JAUFQY010000001.1"/>
</dbReference>
<evidence type="ECO:0000256" key="4">
    <source>
        <dbReference type="ARBA" id="ARBA00022989"/>
    </source>
</evidence>
<feature type="domain" description="EamA" evidence="7">
    <location>
        <begin position="11"/>
        <end position="115"/>
    </location>
</feature>
<keyword evidence="9" id="KW-1185">Reference proteome</keyword>